<feature type="binding site" evidence="9">
    <location>
        <position position="134"/>
    </location>
    <ligand>
        <name>substrate</name>
    </ligand>
</feature>
<evidence type="ECO:0000256" key="4">
    <source>
        <dbReference type="ARBA" id="ARBA00022777"/>
    </source>
</evidence>
<keyword evidence="8 9" id="KW-0119">Carbohydrate metabolism</keyword>
<dbReference type="Proteomes" id="UP000247454">
    <property type="component" value="Unassembled WGS sequence"/>
</dbReference>
<dbReference type="InterPro" id="IPR011611">
    <property type="entry name" value="PfkB_dom"/>
</dbReference>
<dbReference type="InterPro" id="IPR002139">
    <property type="entry name" value="Ribo/fructo_kinase"/>
</dbReference>
<evidence type="ECO:0000256" key="9">
    <source>
        <dbReference type="HAMAP-Rule" id="MF_01987"/>
    </source>
</evidence>
<evidence type="ECO:0000256" key="5">
    <source>
        <dbReference type="ARBA" id="ARBA00022840"/>
    </source>
</evidence>
<dbReference type="SUPFAM" id="SSF53613">
    <property type="entry name" value="Ribokinase-like"/>
    <property type="match status" value="1"/>
</dbReference>
<dbReference type="InterPro" id="IPR011877">
    <property type="entry name" value="Ribokinase"/>
</dbReference>
<dbReference type="GO" id="GO:0019303">
    <property type="term" value="P:D-ribose catabolic process"/>
    <property type="evidence" value="ECO:0007669"/>
    <property type="project" value="UniProtKB-UniRule"/>
</dbReference>
<comment type="catalytic activity">
    <reaction evidence="9">
        <text>D-ribose + ATP = D-ribose 5-phosphate + ADP + H(+)</text>
        <dbReference type="Rhea" id="RHEA:13697"/>
        <dbReference type="ChEBI" id="CHEBI:15378"/>
        <dbReference type="ChEBI" id="CHEBI:30616"/>
        <dbReference type="ChEBI" id="CHEBI:47013"/>
        <dbReference type="ChEBI" id="CHEBI:78346"/>
        <dbReference type="ChEBI" id="CHEBI:456216"/>
        <dbReference type="EC" id="2.7.1.15"/>
    </reaction>
</comment>
<comment type="subunit">
    <text evidence="9">Homodimer.</text>
</comment>
<dbReference type="GO" id="GO:0046872">
    <property type="term" value="F:metal ion binding"/>
    <property type="evidence" value="ECO:0007669"/>
    <property type="project" value="UniProtKB-KW"/>
</dbReference>
<keyword evidence="6 9" id="KW-0460">Magnesium</keyword>
<feature type="binding site" evidence="9">
    <location>
        <begin position="214"/>
        <end position="219"/>
    </location>
    <ligand>
        <name>ATP</name>
        <dbReference type="ChEBI" id="CHEBI:30616"/>
    </ligand>
</feature>
<comment type="caution">
    <text evidence="11">The sequence shown here is derived from an EMBL/GenBank/DDBJ whole genome shotgun (WGS) entry which is preliminary data.</text>
</comment>
<comment type="activity regulation">
    <text evidence="9">Activated by a monovalent cation that binds near, but not in, the active site. The most likely occupant of the site in vivo is potassium. Ion binding induces a conformational change that may alter substrate affinity.</text>
</comment>
<reference evidence="11 12" key="1">
    <citation type="submission" date="2018-06" db="EMBL/GenBank/DDBJ databases">
        <title>Genomic Encyclopedia of Type Strains, Phase III (KMG-III): the genomes of soil and plant-associated and newly described type strains.</title>
        <authorList>
            <person name="Whitman W."/>
        </authorList>
    </citation>
    <scope>NUCLEOTIDE SEQUENCE [LARGE SCALE GENOMIC DNA]</scope>
    <source>
        <strain evidence="11 12">ORS 1419</strain>
    </source>
</reference>
<keyword evidence="12" id="KW-1185">Reference proteome</keyword>
<proteinExistence type="inferred from homology"/>
<gene>
    <name evidence="9" type="primary">rbsK</name>
    <name evidence="11" type="ORF">C7477_11374</name>
</gene>
<comment type="pathway">
    <text evidence="9">Carbohydrate metabolism; D-ribose degradation; D-ribose 5-phosphate from beta-D-ribopyranose: step 2/2.</text>
</comment>
<keyword evidence="1 9" id="KW-0808">Transferase</keyword>
<protein>
    <recommendedName>
        <fullName evidence="9">Ribokinase</fullName>
        <shortName evidence="9">RK</shortName>
        <ecNumber evidence="9">2.7.1.15</ecNumber>
    </recommendedName>
</protein>
<feature type="binding site" evidence="9">
    <location>
        <position position="242"/>
    </location>
    <ligand>
        <name>K(+)</name>
        <dbReference type="ChEBI" id="CHEBI:29103"/>
    </ligand>
</feature>
<keyword evidence="2 9" id="KW-0479">Metal-binding</keyword>
<evidence type="ECO:0000256" key="1">
    <source>
        <dbReference type="ARBA" id="ARBA00022679"/>
    </source>
</evidence>
<comment type="function">
    <text evidence="9">Catalyzes the phosphorylation of ribose at O-5 in a reaction requiring ATP and magnesium. The resulting D-ribose-5-phosphate can then be used either for sythesis of nucleotides, histidine, and tryptophan, or as a component of the pentose phosphate pathway.</text>
</comment>
<feature type="binding site" evidence="9">
    <location>
        <begin position="245"/>
        <end position="246"/>
    </location>
    <ligand>
        <name>ATP</name>
        <dbReference type="ChEBI" id="CHEBI:30616"/>
    </ligand>
</feature>
<dbReference type="EMBL" id="QJTF01000013">
    <property type="protein sequence ID" value="PYE87452.1"/>
    <property type="molecule type" value="Genomic_DNA"/>
</dbReference>
<keyword evidence="9" id="KW-0963">Cytoplasm</keyword>
<dbReference type="RefSeq" id="WP_110752454.1">
    <property type="nucleotide sequence ID" value="NZ_QJTF01000013.1"/>
</dbReference>
<dbReference type="AlphaFoldDB" id="A0A318TFX9"/>
<comment type="caution">
    <text evidence="9">Lacks conserved residue(s) required for the propagation of feature annotation.</text>
</comment>
<dbReference type="OrthoDB" id="9775849at2"/>
<keyword evidence="3 9" id="KW-0547">Nucleotide-binding</keyword>
<evidence type="ECO:0000256" key="8">
    <source>
        <dbReference type="ARBA" id="ARBA00023277"/>
    </source>
</evidence>
<dbReference type="GO" id="GO:0004747">
    <property type="term" value="F:ribokinase activity"/>
    <property type="evidence" value="ECO:0007669"/>
    <property type="project" value="UniProtKB-UniRule"/>
</dbReference>
<dbReference type="PANTHER" id="PTHR10584:SF166">
    <property type="entry name" value="RIBOKINASE"/>
    <property type="match status" value="1"/>
</dbReference>
<evidence type="ECO:0000256" key="2">
    <source>
        <dbReference type="ARBA" id="ARBA00022723"/>
    </source>
</evidence>
<feature type="binding site" evidence="9">
    <location>
        <begin position="37"/>
        <end position="41"/>
    </location>
    <ligand>
        <name>substrate</name>
    </ligand>
</feature>
<feature type="binding site" evidence="9">
    <location>
        <position position="240"/>
    </location>
    <ligand>
        <name>K(+)</name>
        <dbReference type="ChEBI" id="CHEBI:29103"/>
    </ligand>
</feature>
<comment type="subcellular location">
    <subcellularLocation>
        <location evidence="9">Cytoplasm</location>
    </subcellularLocation>
</comment>
<dbReference type="Pfam" id="PF00294">
    <property type="entry name" value="PfkB"/>
    <property type="match status" value="1"/>
</dbReference>
<sequence length="294" mass="29659">MITVIGSINLDLIARTMHLPKPGETVSGSDFQSAPGGKGANQALAAARAGARVRMVGAIGNDAFGGESMALLDEGGVDLSLVRKAEVATGIALITVEASGENVIVVVPGANGTVSLGDVKAAGLSGGHLLLQHEIPLATVGAALKAARENGTISILNIAPWRDEAADLLPLADIVIANETEFDLAASRLKLEGADRESRMADFAAKTGRTVIVTLGADGLCAATPQEAFAMPAYPVKPVDTVGAGDTFCGYLAAGLDMGLALKAACRQAAIAASLACLKPGAQPAIPFADELPT</sequence>
<feature type="binding site" evidence="9">
    <location>
        <position position="246"/>
    </location>
    <ligand>
        <name>substrate</name>
    </ligand>
</feature>
<accession>A0A318TFX9</accession>
<comment type="similarity">
    <text evidence="9">Belongs to the carbohydrate kinase PfkB family. Ribokinase subfamily.</text>
</comment>
<dbReference type="CDD" id="cd01174">
    <property type="entry name" value="ribokinase"/>
    <property type="match status" value="1"/>
</dbReference>
<dbReference type="UniPathway" id="UPA00916">
    <property type="reaction ID" value="UER00889"/>
</dbReference>
<evidence type="ECO:0000259" key="10">
    <source>
        <dbReference type="Pfam" id="PF00294"/>
    </source>
</evidence>
<dbReference type="PANTHER" id="PTHR10584">
    <property type="entry name" value="SUGAR KINASE"/>
    <property type="match status" value="1"/>
</dbReference>
<organism evidence="11 12">
    <name type="scientific">Phyllobacterium leguminum</name>
    <dbReference type="NCBI Taxonomy" id="314237"/>
    <lineage>
        <taxon>Bacteria</taxon>
        <taxon>Pseudomonadati</taxon>
        <taxon>Pseudomonadota</taxon>
        <taxon>Alphaproteobacteria</taxon>
        <taxon>Hyphomicrobiales</taxon>
        <taxon>Phyllobacteriaceae</taxon>
        <taxon>Phyllobacterium</taxon>
    </lineage>
</organism>
<evidence type="ECO:0000313" key="12">
    <source>
        <dbReference type="Proteomes" id="UP000247454"/>
    </source>
</evidence>
<dbReference type="GO" id="GO:0005524">
    <property type="term" value="F:ATP binding"/>
    <property type="evidence" value="ECO:0007669"/>
    <property type="project" value="UniProtKB-UniRule"/>
</dbReference>
<keyword evidence="4 9" id="KW-0418">Kinase</keyword>
<feature type="binding site" evidence="9">
    <location>
        <position position="281"/>
    </location>
    <ligand>
        <name>K(+)</name>
        <dbReference type="ChEBI" id="CHEBI:29103"/>
    </ligand>
</feature>
<keyword evidence="5 9" id="KW-0067">ATP-binding</keyword>
<dbReference type="PRINTS" id="PR00990">
    <property type="entry name" value="RIBOKINASE"/>
</dbReference>
<feature type="binding site" evidence="9">
    <location>
        <position position="279"/>
    </location>
    <ligand>
        <name>K(+)</name>
        <dbReference type="ChEBI" id="CHEBI:29103"/>
    </ligand>
</feature>
<name>A0A318TFX9_9HYPH</name>
<feature type="binding site" evidence="9">
    <location>
        <position position="178"/>
    </location>
    <ligand>
        <name>ATP</name>
        <dbReference type="ChEBI" id="CHEBI:30616"/>
    </ligand>
</feature>
<dbReference type="EC" id="2.7.1.15" evidence="9"/>
<evidence type="ECO:0000313" key="11">
    <source>
        <dbReference type="EMBL" id="PYE87452.1"/>
    </source>
</evidence>
<feature type="binding site" evidence="9">
    <location>
        <begin position="9"/>
        <end position="11"/>
    </location>
    <ligand>
        <name>substrate</name>
    </ligand>
</feature>
<dbReference type="Gene3D" id="3.40.1190.20">
    <property type="match status" value="1"/>
</dbReference>
<feature type="active site" description="Proton acceptor" evidence="9">
    <location>
        <position position="246"/>
    </location>
</feature>
<dbReference type="GO" id="GO:0005829">
    <property type="term" value="C:cytosol"/>
    <property type="evidence" value="ECO:0007669"/>
    <property type="project" value="TreeGrafter"/>
</dbReference>
<feature type="binding site" evidence="9">
    <location>
        <position position="276"/>
    </location>
    <ligand>
        <name>K(+)</name>
        <dbReference type="ChEBI" id="CHEBI:29103"/>
    </ligand>
</feature>
<dbReference type="InterPro" id="IPR029056">
    <property type="entry name" value="Ribokinase-like"/>
</dbReference>
<feature type="domain" description="Carbohydrate kinase PfkB" evidence="10">
    <location>
        <begin position="2"/>
        <end position="287"/>
    </location>
</feature>
<evidence type="ECO:0000256" key="6">
    <source>
        <dbReference type="ARBA" id="ARBA00022842"/>
    </source>
</evidence>
<comment type="cofactor">
    <cofactor evidence="9">
        <name>Mg(2+)</name>
        <dbReference type="ChEBI" id="CHEBI:18420"/>
    </cofactor>
    <text evidence="9">Requires a divalent cation, most likely magnesium in vivo, as an electrophilic catalyst to aid phosphoryl group transfer. It is the chelate of the metal and the nucleotide that is the actual substrate.</text>
</comment>
<dbReference type="HAMAP" id="MF_01987">
    <property type="entry name" value="Ribokinase"/>
    <property type="match status" value="1"/>
</dbReference>
<evidence type="ECO:0000256" key="7">
    <source>
        <dbReference type="ARBA" id="ARBA00022958"/>
    </source>
</evidence>
<evidence type="ECO:0000256" key="3">
    <source>
        <dbReference type="ARBA" id="ARBA00022741"/>
    </source>
</evidence>
<keyword evidence="7 9" id="KW-0630">Potassium</keyword>